<protein>
    <submittedName>
        <fullName evidence="5">4Fe-4S dicluster domain-containing protein</fullName>
    </submittedName>
</protein>
<proteinExistence type="predicted"/>
<evidence type="ECO:0000256" key="2">
    <source>
        <dbReference type="ARBA" id="ARBA00023004"/>
    </source>
</evidence>
<dbReference type="EMBL" id="SPQQ01000003">
    <property type="protein sequence ID" value="TGE38057.1"/>
    <property type="molecule type" value="Genomic_DNA"/>
</dbReference>
<accession>A0A4Z0R7Q6</accession>
<evidence type="ECO:0000256" key="1">
    <source>
        <dbReference type="ARBA" id="ARBA00022723"/>
    </source>
</evidence>
<dbReference type="SUPFAM" id="SSF54862">
    <property type="entry name" value="4Fe-4S ferredoxins"/>
    <property type="match status" value="1"/>
</dbReference>
<dbReference type="InterPro" id="IPR017896">
    <property type="entry name" value="4Fe4S_Fe-S-bd"/>
</dbReference>
<feature type="domain" description="4Fe-4S ferredoxin-type" evidence="4">
    <location>
        <begin position="33"/>
        <end position="58"/>
    </location>
</feature>
<dbReference type="Pfam" id="PF00037">
    <property type="entry name" value="Fer4"/>
    <property type="match status" value="2"/>
</dbReference>
<dbReference type="Gene3D" id="3.30.70.20">
    <property type="match status" value="1"/>
</dbReference>
<dbReference type="GO" id="GO:0051536">
    <property type="term" value="F:iron-sulfur cluster binding"/>
    <property type="evidence" value="ECO:0007669"/>
    <property type="project" value="UniProtKB-KW"/>
</dbReference>
<feature type="domain" description="4Fe-4S ferredoxin-type" evidence="4">
    <location>
        <begin position="1"/>
        <end position="30"/>
    </location>
</feature>
<evidence type="ECO:0000313" key="5">
    <source>
        <dbReference type="EMBL" id="TGE38057.1"/>
    </source>
</evidence>
<gene>
    <name evidence="5" type="ORF">E4K67_08695</name>
</gene>
<name>A0A4Z0R7Q6_9FIRM</name>
<keyword evidence="3" id="KW-0411">Iron-sulfur</keyword>
<dbReference type="OrthoDB" id="9794954at2"/>
<dbReference type="RefSeq" id="WP_135546040.1">
    <property type="nucleotide sequence ID" value="NZ_SPQQ01000003.1"/>
</dbReference>
<keyword evidence="1" id="KW-0479">Metal-binding</keyword>
<evidence type="ECO:0000313" key="6">
    <source>
        <dbReference type="Proteomes" id="UP000298460"/>
    </source>
</evidence>
<dbReference type="InterPro" id="IPR017900">
    <property type="entry name" value="4Fe4S_Fe_S_CS"/>
</dbReference>
<sequence>MAIVIDNELCKGCGICSKECPNKAILIIGKKAIFQDSCTSCGICTRVCPSNAVARVTEIKEGAVKCTSCPVQCEVLEGYTGACQRYRNDKGQLIRNRKLVTDVTPGGPLITAVGSGTAYPCCKPAPFIAQDTVDGVEMITVVTEAPLSYSGVKVKIDTNLFVGEEGAKVKRNGKVIGMVDTEEYGSKMLSIGGANLLTGRDGFIVARTIVEIANGERVNLKVENNTLELQVGCPPIINGVEDSKMRVGCGSATIGMFAARLKEVVDEAIILDHHVVGLLSEHMAGEAVGMSWSGVIPNARRSTRGRYFGEHGQGWGGTDIENPIDAIKSVDMSLAKQGMKVLVTETTGSMSALMEVQKDGSVIEIPMTNEVKSAVDAIRDTCENARVSALYVGGTGGSARAGVALNPLKVTQAVHNGEAILTIGGAAVYVLPGGGINFMVDVEKVVSKAFTWVPTPATVAPVEYTMPLKKYEEIGGHIQAIKKRSQIISQIE</sequence>
<evidence type="ECO:0000259" key="4">
    <source>
        <dbReference type="PROSITE" id="PS51379"/>
    </source>
</evidence>
<keyword evidence="6" id="KW-1185">Reference proteome</keyword>
<keyword evidence="2" id="KW-0408">Iron</keyword>
<evidence type="ECO:0000256" key="3">
    <source>
        <dbReference type="ARBA" id="ARBA00023014"/>
    </source>
</evidence>
<organism evidence="5 6">
    <name type="scientific">Desulfosporosinus fructosivorans</name>
    <dbReference type="NCBI Taxonomy" id="2018669"/>
    <lineage>
        <taxon>Bacteria</taxon>
        <taxon>Bacillati</taxon>
        <taxon>Bacillota</taxon>
        <taxon>Clostridia</taxon>
        <taxon>Eubacteriales</taxon>
        <taxon>Desulfitobacteriaceae</taxon>
        <taxon>Desulfosporosinus</taxon>
    </lineage>
</organism>
<reference evidence="5 6" key="1">
    <citation type="submission" date="2019-03" db="EMBL/GenBank/DDBJ databases">
        <title>Draft Genome Sequence of Desulfosporosinus fructosivorans Strain 63.6F, Isolated from Marine Sediment in the Baltic Sea.</title>
        <authorList>
            <person name="Hausmann B."/>
            <person name="Vandieken V."/>
            <person name="Pjevac P."/>
            <person name="Schreck K."/>
            <person name="Herbold C.W."/>
            <person name="Loy A."/>
        </authorList>
    </citation>
    <scope>NUCLEOTIDE SEQUENCE [LARGE SCALE GENOMIC DNA]</scope>
    <source>
        <strain evidence="5 6">63.6F</strain>
    </source>
</reference>
<dbReference type="GO" id="GO:0046872">
    <property type="term" value="F:metal ion binding"/>
    <property type="evidence" value="ECO:0007669"/>
    <property type="project" value="UniProtKB-KW"/>
</dbReference>
<dbReference type="PROSITE" id="PS51379">
    <property type="entry name" value="4FE4S_FER_2"/>
    <property type="match status" value="2"/>
</dbReference>
<dbReference type="PROSITE" id="PS00198">
    <property type="entry name" value="4FE4S_FER_1"/>
    <property type="match status" value="2"/>
</dbReference>
<comment type="caution">
    <text evidence="5">The sequence shown here is derived from an EMBL/GenBank/DDBJ whole genome shotgun (WGS) entry which is preliminary data.</text>
</comment>
<dbReference type="AlphaFoldDB" id="A0A4Z0R7Q6"/>
<dbReference type="Proteomes" id="UP000298460">
    <property type="component" value="Unassembled WGS sequence"/>
</dbReference>